<evidence type="ECO:0000313" key="2">
    <source>
        <dbReference type="EnsemblMetazoa" id="SCAU005550-PA"/>
    </source>
</evidence>
<evidence type="ECO:0000256" key="1">
    <source>
        <dbReference type="SAM" id="SignalP"/>
    </source>
</evidence>
<dbReference type="SUPFAM" id="SSF47565">
    <property type="entry name" value="Insect pheromone/odorant-binding proteins"/>
    <property type="match status" value="1"/>
</dbReference>
<reference evidence="2" key="1">
    <citation type="submission" date="2020-05" db="UniProtKB">
        <authorList>
            <consortium name="EnsemblMetazoa"/>
        </authorList>
    </citation>
    <scope>IDENTIFICATION</scope>
    <source>
        <strain evidence="2">USDA</strain>
    </source>
</reference>
<dbReference type="InterPro" id="IPR036728">
    <property type="entry name" value="PBP_GOBP_sf"/>
</dbReference>
<dbReference type="OrthoDB" id="7954178at2759"/>
<dbReference type="KEGG" id="scac:106080606"/>
<protein>
    <submittedName>
        <fullName evidence="2">Uncharacterized protein</fullName>
    </submittedName>
</protein>
<accession>A0A1I8P7J0</accession>
<gene>
    <name evidence="2" type="primary">106080606</name>
</gene>
<dbReference type="VEuPathDB" id="VectorBase:SCAU005550"/>
<feature type="chain" id="PRO_5009326151" evidence="1">
    <location>
        <begin position="20"/>
        <end position="139"/>
    </location>
</feature>
<dbReference type="Proteomes" id="UP000095300">
    <property type="component" value="Unassembled WGS sequence"/>
</dbReference>
<name>A0A1I8P7J0_STOCA</name>
<dbReference type="GO" id="GO:0005549">
    <property type="term" value="F:odorant binding"/>
    <property type="evidence" value="ECO:0007669"/>
    <property type="project" value="InterPro"/>
</dbReference>
<evidence type="ECO:0000313" key="3">
    <source>
        <dbReference type="Proteomes" id="UP000095300"/>
    </source>
</evidence>
<dbReference type="Gene3D" id="1.10.238.20">
    <property type="entry name" value="Pheromone/general odorant binding protein domain"/>
    <property type="match status" value="1"/>
</dbReference>
<organism evidence="2 3">
    <name type="scientific">Stomoxys calcitrans</name>
    <name type="common">Stable fly</name>
    <name type="synonym">Conops calcitrans</name>
    <dbReference type="NCBI Taxonomy" id="35570"/>
    <lineage>
        <taxon>Eukaryota</taxon>
        <taxon>Metazoa</taxon>
        <taxon>Ecdysozoa</taxon>
        <taxon>Arthropoda</taxon>
        <taxon>Hexapoda</taxon>
        <taxon>Insecta</taxon>
        <taxon>Pterygota</taxon>
        <taxon>Neoptera</taxon>
        <taxon>Endopterygota</taxon>
        <taxon>Diptera</taxon>
        <taxon>Brachycera</taxon>
        <taxon>Muscomorpha</taxon>
        <taxon>Muscoidea</taxon>
        <taxon>Muscidae</taxon>
        <taxon>Stomoxys</taxon>
    </lineage>
</organism>
<proteinExistence type="predicted"/>
<dbReference type="CDD" id="cd23992">
    <property type="entry name" value="PBP_GOBP"/>
    <property type="match status" value="1"/>
</dbReference>
<dbReference type="InterPro" id="IPR006170">
    <property type="entry name" value="PBP/GOBP"/>
</dbReference>
<keyword evidence="1" id="KW-0732">Signal</keyword>
<feature type="signal peptide" evidence="1">
    <location>
        <begin position="1"/>
        <end position="19"/>
    </location>
</feature>
<keyword evidence="3" id="KW-1185">Reference proteome</keyword>
<sequence length="139" mass="15987">MRNMKQLLVICAIILSASAAFERPDWYPENGSQIEADCMSKIAVGDDILNKLRKLQIDDNEKTRDLILCCLRNTNVYRPGQVPEADRIAVAFQQSLKLNCEEDLINGCIPKYKDEKPENYQFFRIIKCIYDEAPARCKP</sequence>
<dbReference type="EnsemblMetazoa" id="SCAU005550-RA">
    <property type="protein sequence ID" value="SCAU005550-PA"/>
    <property type="gene ID" value="SCAU005550"/>
</dbReference>
<dbReference type="Pfam" id="PF01395">
    <property type="entry name" value="PBP_GOBP"/>
    <property type="match status" value="1"/>
</dbReference>
<dbReference type="AlphaFoldDB" id="A0A1I8P7J0"/>